<evidence type="ECO:0000256" key="1">
    <source>
        <dbReference type="SAM" id="Phobius"/>
    </source>
</evidence>
<sequence>MFHIYRIYFLSCLAKIFLAQPMYIMYIFLCMVGFFFPWTSKKYGGATSAALKNGLMTSTTTPKPYFHGYFLVKALG</sequence>
<evidence type="ECO:0000313" key="2">
    <source>
        <dbReference type="EMBL" id="KAF5768672.1"/>
    </source>
</evidence>
<reference evidence="2" key="1">
    <citation type="journal article" date="2017" name="Nature">
        <title>The sunflower genome provides insights into oil metabolism, flowering and Asterid evolution.</title>
        <authorList>
            <person name="Badouin H."/>
            <person name="Gouzy J."/>
            <person name="Grassa C.J."/>
            <person name="Murat F."/>
            <person name="Staton S.E."/>
            <person name="Cottret L."/>
            <person name="Lelandais-Briere C."/>
            <person name="Owens G.L."/>
            <person name="Carrere S."/>
            <person name="Mayjonade B."/>
            <person name="Legrand L."/>
            <person name="Gill N."/>
            <person name="Kane N.C."/>
            <person name="Bowers J.E."/>
            <person name="Hubner S."/>
            <person name="Bellec A."/>
            <person name="Berard A."/>
            <person name="Berges H."/>
            <person name="Blanchet N."/>
            <person name="Boniface M.C."/>
            <person name="Brunel D."/>
            <person name="Catrice O."/>
            <person name="Chaidir N."/>
            <person name="Claudel C."/>
            <person name="Donnadieu C."/>
            <person name="Faraut T."/>
            <person name="Fievet G."/>
            <person name="Helmstetter N."/>
            <person name="King M."/>
            <person name="Knapp S.J."/>
            <person name="Lai Z."/>
            <person name="Le Paslier M.C."/>
            <person name="Lippi Y."/>
            <person name="Lorenzon L."/>
            <person name="Mandel J.R."/>
            <person name="Marage G."/>
            <person name="Marchand G."/>
            <person name="Marquand E."/>
            <person name="Bret-Mestries E."/>
            <person name="Morien E."/>
            <person name="Nambeesan S."/>
            <person name="Nguyen T."/>
            <person name="Pegot-Espagnet P."/>
            <person name="Pouilly N."/>
            <person name="Raftis F."/>
            <person name="Sallet E."/>
            <person name="Schiex T."/>
            <person name="Thomas J."/>
            <person name="Vandecasteele C."/>
            <person name="Vares D."/>
            <person name="Vear F."/>
            <person name="Vautrin S."/>
            <person name="Crespi M."/>
            <person name="Mangin B."/>
            <person name="Burke J.M."/>
            <person name="Salse J."/>
            <person name="Munos S."/>
            <person name="Vincourt P."/>
            <person name="Rieseberg L.H."/>
            <person name="Langlade N.B."/>
        </authorList>
    </citation>
    <scope>NUCLEOTIDE SEQUENCE</scope>
    <source>
        <tissue evidence="2">Leaves</tissue>
    </source>
</reference>
<organism evidence="2 3">
    <name type="scientific">Helianthus annuus</name>
    <name type="common">Common sunflower</name>
    <dbReference type="NCBI Taxonomy" id="4232"/>
    <lineage>
        <taxon>Eukaryota</taxon>
        <taxon>Viridiplantae</taxon>
        <taxon>Streptophyta</taxon>
        <taxon>Embryophyta</taxon>
        <taxon>Tracheophyta</taxon>
        <taxon>Spermatophyta</taxon>
        <taxon>Magnoliopsida</taxon>
        <taxon>eudicotyledons</taxon>
        <taxon>Gunneridae</taxon>
        <taxon>Pentapetalae</taxon>
        <taxon>asterids</taxon>
        <taxon>campanulids</taxon>
        <taxon>Asterales</taxon>
        <taxon>Asteraceae</taxon>
        <taxon>Asteroideae</taxon>
        <taxon>Heliantheae alliance</taxon>
        <taxon>Heliantheae</taxon>
        <taxon>Helianthus</taxon>
    </lineage>
</organism>
<dbReference type="AlphaFoldDB" id="A0A9K3H5W9"/>
<proteinExistence type="predicted"/>
<keyword evidence="1" id="KW-0472">Membrane</keyword>
<keyword evidence="1" id="KW-1133">Transmembrane helix</keyword>
<gene>
    <name evidence="2" type="ORF">HanXRQr2_Chr14g0639241</name>
</gene>
<name>A0A9K3H5W9_HELAN</name>
<dbReference type="Gramene" id="mRNA:HanXRQr2_Chr14g0639241">
    <property type="protein sequence ID" value="mRNA:HanXRQr2_Chr14g0639241"/>
    <property type="gene ID" value="HanXRQr2_Chr14g0639241"/>
</dbReference>
<protein>
    <submittedName>
        <fullName evidence="2">Uncharacterized protein</fullName>
    </submittedName>
</protein>
<reference evidence="2" key="2">
    <citation type="submission" date="2020-06" db="EMBL/GenBank/DDBJ databases">
        <title>Helianthus annuus Genome sequencing and assembly Release 2.</title>
        <authorList>
            <person name="Gouzy J."/>
            <person name="Langlade N."/>
            <person name="Munos S."/>
        </authorList>
    </citation>
    <scope>NUCLEOTIDE SEQUENCE</scope>
    <source>
        <tissue evidence="2">Leaves</tissue>
    </source>
</reference>
<evidence type="ECO:0000313" key="3">
    <source>
        <dbReference type="Proteomes" id="UP000215914"/>
    </source>
</evidence>
<keyword evidence="3" id="KW-1185">Reference proteome</keyword>
<comment type="caution">
    <text evidence="2">The sequence shown here is derived from an EMBL/GenBank/DDBJ whole genome shotgun (WGS) entry which is preliminary data.</text>
</comment>
<accession>A0A9K3H5W9</accession>
<dbReference type="EMBL" id="MNCJ02000329">
    <property type="protein sequence ID" value="KAF5768672.1"/>
    <property type="molecule type" value="Genomic_DNA"/>
</dbReference>
<feature type="transmembrane region" description="Helical" evidence="1">
    <location>
        <begin position="12"/>
        <end position="36"/>
    </location>
</feature>
<dbReference type="Proteomes" id="UP000215914">
    <property type="component" value="Unassembled WGS sequence"/>
</dbReference>
<keyword evidence="1" id="KW-0812">Transmembrane</keyword>